<sequence>MSVANAYFDHLFSRSPDPWFMRERWYERRKRDIALAALPQRRYRRGFEAGCANGELSVRLAERCDRLLCCDVSALAVKLAAERLHKADHARAYQARVPDQWPGGAFDLIVISELGYYLDAADLRRMVELVRAALTADGALLACHWRHPVAVCPQTGDQVHACLYEHLHLSRSVRHEEADFLLEVWEGSDLSVADREGLTERTP</sequence>
<accession>A0ABS6PDS0</accession>
<organism evidence="1 2">
    <name type="scientific">Pseudomonas ekonensis</name>
    <dbReference type="NCBI Taxonomy" id="2842353"/>
    <lineage>
        <taxon>Bacteria</taxon>
        <taxon>Pseudomonadati</taxon>
        <taxon>Pseudomonadota</taxon>
        <taxon>Gammaproteobacteria</taxon>
        <taxon>Pseudomonadales</taxon>
        <taxon>Pseudomonadaceae</taxon>
        <taxon>Pseudomonas</taxon>
    </lineage>
</organism>
<proteinExistence type="predicted"/>
<keyword evidence="2" id="KW-1185">Reference proteome</keyword>
<dbReference type="RefSeq" id="WP_217892215.1">
    <property type="nucleotide sequence ID" value="NZ_JAHSTS010000001.1"/>
</dbReference>
<reference evidence="1 2" key="1">
    <citation type="submission" date="2021-06" db="EMBL/GenBank/DDBJ databases">
        <title>Updating the genus Pseudomonas: Description of 43 new species and partition of the Pseudomonas putida group.</title>
        <authorList>
            <person name="Girard L."/>
            <person name="Lood C."/>
            <person name="Vandamme P."/>
            <person name="Rokni-Zadeh H."/>
            <person name="Van Noort V."/>
            <person name="Hofte M."/>
            <person name="Lavigne R."/>
            <person name="De Mot R."/>
        </authorList>
    </citation>
    <scope>NUCLEOTIDE SEQUENCE [LARGE SCALE GENOMIC DNA]</scope>
    <source>
        <strain evidence="1 2">COR58</strain>
    </source>
</reference>
<comment type="caution">
    <text evidence="1">The sequence shown here is derived from an EMBL/GenBank/DDBJ whole genome shotgun (WGS) entry which is preliminary data.</text>
</comment>
<dbReference type="Proteomes" id="UP000765224">
    <property type="component" value="Unassembled WGS sequence"/>
</dbReference>
<dbReference type="EMBL" id="JAHSTS010000001">
    <property type="protein sequence ID" value="MBV4458625.1"/>
    <property type="molecule type" value="Genomic_DNA"/>
</dbReference>
<evidence type="ECO:0000313" key="2">
    <source>
        <dbReference type="Proteomes" id="UP000765224"/>
    </source>
</evidence>
<protein>
    <submittedName>
        <fullName evidence="1">Nodulation S family protein</fullName>
    </submittedName>
</protein>
<evidence type="ECO:0000313" key="1">
    <source>
        <dbReference type="EMBL" id="MBV4458625.1"/>
    </source>
</evidence>
<dbReference type="CDD" id="cd02440">
    <property type="entry name" value="AdoMet_MTases"/>
    <property type="match status" value="1"/>
</dbReference>
<name>A0ABS6PDS0_9PSED</name>
<dbReference type="InterPro" id="IPR008715">
    <property type="entry name" value="SAM-MeTfrase_NodS-like"/>
</dbReference>
<gene>
    <name evidence="1" type="ORF">KVG96_11735</name>
</gene>
<dbReference type="Pfam" id="PF05401">
    <property type="entry name" value="NodS"/>
    <property type="match status" value="1"/>
</dbReference>